<dbReference type="Proteomes" id="UP000243579">
    <property type="component" value="Unassembled WGS sequence"/>
</dbReference>
<evidence type="ECO:0000313" key="2">
    <source>
        <dbReference type="EMBL" id="OQR81230.1"/>
    </source>
</evidence>
<dbReference type="GO" id="GO:0005789">
    <property type="term" value="C:endoplasmic reticulum membrane"/>
    <property type="evidence" value="ECO:0007669"/>
    <property type="project" value="TreeGrafter"/>
</dbReference>
<keyword evidence="3" id="KW-1185">Reference proteome</keyword>
<gene>
    <name evidence="2" type="ORF">ACHHYP_16625</name>
</gene>
<dbReference type="InterPro" id="IPR006597">
    <property type="entry name" value="Sel1-like"/>
</dbReference>
<dbReference type="STRING" id="1202772.A0A1V9Y689"/>
<dbReference type="AlphaFoldDB" id="A0A1V9Y689"/>
<dbReference type="OrthoDB" id="2384430at2759"/>
<dbReference type="SMART" id="SM00671">
    <property type="entry name" value="SEL1"/>
    <property type="match status" value="3"/>
</dbReference>
<dbReference type="InterPro" id="IPR011990">
    <property type="entry name" value="TPR-like_helical_dom_sf"/>
</dbReference>
<protein>
    <submittedName>
        <fullName evidence="2">Uncharacterized protein</fullName>
    </submittedName>
</protein>
<dbReference type="GO" id="GO:0036503">
    <property type="term" value="P:ERAD pathway"/>
    <property type="evidence" value="ECO:0007669"/>
    <property type="project" value="TreeGrafter"/>
</dbReference>
<dbReference type="Pfam" id="PF08238">
    <property type="entry name" value="Sel1"/>
    <property type="match status" value="3"/>
</dbReference>
<proteinExistence type="inferred from homology"/>
<sequence length="261" mass="29009">MLRQLYRRSVAIAATGAGVAFHASSIATCDASQSFSAELSRLRAMEKDMTERWIKDEEGWRKLPSRVWPVHQPNLDQLAVLQAKIQEECKTSGASCNALRFDLATLNVFNNLDAERGFQMYLALAREGDVNGLVAVGMCLVEGYGVEQDYAAGIHFLRQASAAGHAQADYELGVLYYTGAAGEDLPEDESKALEYFERAMARGKFSYAAYMVADLLFQNGSKDDYTRALQLMYTAAEAGHRYARQEIQTLLSGKHRILKQL</sequence>
<comment type="similarity">
    <text evidence="1">Belongs to the sel-1 family.</text>
</comment>
<name>A0A1V9Y689_ACHHY</name>
<accession>A0A1V9Y689</accession>
<dbReference type="InterPro" id="IPR050767">
    <property type="entry name" value="Sel1_AlgK"/>
</dbReference>
<reference evidence="2 3" key="1">
    <citation type="journal article" date="2014" name="Genome Biol. Evol.">
        <title>The secreted proteins of Achlya hypogyna and Thraustotheca clavata identify the ancestral oomycete secretome and reveal gene acquisitions by horizontal gene transfer.</title>
        <authorList>
            <person name="Misner I."/>
            <person name="Blouin N."/>
            <person name="Leonard G."/>
            <person name="Richards T.A."/>
            <person name="Lane C.E."/>
        </authorList>
    </citation>
    <scope>NUCLEOTIDE SEQUENCE [LARGE SCALE GENOMIC DNA]</scope>
    <source>
        <strain evidence="2 3">ATCC 48635</strain>
    </source>
</reference>
<dbReference type="PANTHER" id="PTHR11102">
    <property type="entry name" value="SEL-1-LIKE PROTEIN"/>
    <property type="match status" value="1"/>
</dbReference>
<organism evidence="2 3">
    <name type="scientific">Achlya hypogyna</name>
    <name type="common">Oomycete</name>
    <name type="synonym">Protoachlya hypogyna</name>
    <dbReference type="NCBI Taxonomy" id="1202772"/>
    <lineage>
        <taxon>Eukaryota</taxon>
        <taxon>Sar</taxon>
        <taxon>Stramenopiles</taxon>
        <taxon>Oomycota</taxon>
        <taxon>Saprolegniomycetes</taxon>
        <taxon>Saprolegniales</taxon>
        <taxon>Achlyaceae</taxon>
        <taxon>Achlya</taxon>
    </lineage>
</organism>
<comment type="caution">
    <text evidence="2">The sequence shown here is derived from an EMBL/GenBank/DDBJ whole genome shotgun (WGS) entry which is preliminary data.</text>
</comment>
<dbReference type="SUPFAM" id="SSF81901">
    <property type="entry name" value="HCP-like"/>
    <property type="match status" value="1"/>
</dbReference>
<dbReference type="PANTHER" id="PTHR11102:SF147">
    <property type="entry name" value="SEL1L ADAPTOR SUBUNIT OF ERAD E3 UBIQUITIN LIGASE"/>
    <property type="match status" value="1"/>
</dbReference>
<dbReference type="Gene3D" id="1.25.40.10">
    <property type="entry name" value="Tetratricopeptide repeat domain"/>
    <property type="match status" value="1"/>
</dbReference>
<evidence type="ECO:0000313" key="3">
    <source>
        <dbReference type="Proteomes" id="UP000243579"/>
    </source>
</evidence>
<evidence type="ECO:0000256" key="1">
    <source>
        <dbReference type="ARBA" id="ARBA00038101"/>
    </source>
</evidence>
<dbReference type="EMBL" id="JNBR01002826">
    <property type="protein sequence ID" value="OQR81230.1"/>
    <property type="molecule type" value="Genomic_DNA"/>
</dbReference>